<comment type="subcellular location">
    <subcellularLocation>
        <location evidence="1">Membrane</location>
        <topology evidence="1">Multi-pass membrane protein</topology>
    </subcellularLocation>
</comment>
<protein>
    <submittedName>
        <fullName evidence="6">DoxX family membrane protein</fullName>
    </submittedName>
</protein>
<keyword evidence="4 5" id="KW-0472">Membrane</keyword>
<evidence type="ECO:0000256" key="2">
    <source>
        <dbReference type="ARBA" id="ARBA00022692"/>
    </source>
</evidence>
<feature type="transmembrane region" description="Helical" evidence="5">
    <location>
        <begin position="108"/>
        <end position="124"/>
    </location>
</feature>
<evidence type="ECO:0000313" key="6">
    <source>
        <dbReference type="EMBL" id="MFD2276319.1"/>
    </source>
</evidence>
<feature type="transmembrane region" description="Helical" evidence="5">
    <location>
        <begin position="83"/>
        <end position="102"/>
    </location>
</feature>
<keyword evidence="3 5" id="KW-1133">Transmembrane helix</keyword>
<dbReference type="EMBL" id="JBHUJC010000020">
    <property type="protein sequence ID" value="MFD2276319.1"/>
    <property type="molecule type" value="Genomic_DNA"/>
</dbReference>
<dbReference type="Proteomes" id="UP001597297">
    <property type="component" value="Unassembled WGS sequence"/>
</dbReference>
<reference evidence="7" key="1">
    <citation type="journal article" date="2019" name="Int. J. Syst. Evol. Microbiol.">
        <title>The Global Catalogue of Microorganisms (GCM) 10K type strain sequencing project: providing services to taxonomists for standard genome sequencing and annotation.</title>
        <authorList>
            <consortium name="The Broad Institute Genomics Platform"/>
            <consortium name="The Broad Institute Genome Sequencing Center for Infectious Disease"/>
            <person name="Wu L."/>
            <person name="Ma J."/>
        </authorList>
    </citation>
    <scope>NUCLEOTIDE SEQUENCE [LARGE SCALE GENOMIC DNA]</scope>
    <source>
        <strain evidence="7">JCM 16545</strain>
    </source>
</reference>
<evidence type="ECO:0000256" key="3">
    <source>
        <dbReference type="ARBA" id="ARBA00022989"/>
    </source>
</evidence>
<comment type="caution">
    <text evidence="6">The sequence shown here is derived from an EMBL/GenBank/DDBJ whole genome shotgun (WGS) entry which is preliminary data.</text>
</comment>
<keyword evidence="7" id="KW-1185">Reference proteome</keyword>
<feature type="transmembrane region" description="Helical" evidence="5">
    <location>
        <begin position="7"/>
        <end position="27"/>
    </location>
</feature>
<evidence type="ECO:0000313" key="7">
    <source>
        <dbReference type="Proteomes" id="UP001597297"/>
    </source>
</evidence>
<keyword evidence="2 5" id="KW-0812">Transmembrane</keyword>
<sequence>MKTSDQTLAYTLARIGMGINMLVHGLVRLPKLNGFVDYITGQFEKTALPSLMVKPYAYAVPFVELGIGVLLILGLLTRQTLVVAMFLMLSLIFGTCLLENWANAGSQMVYLAYFAVLLGLRTAYNQQSLDERLGRS</sequence>
<name>A0ABW5E2J4_9BACT</name>
<dbReference type="RefSeq" id="WP_377094338.1">
    <property type="nucleotide sequence ID" value="NZ_JBHSJM010000001.1"/>
</dbReference>
<evidence type="ECO:0000256" key="5">
    <source>
        <dbReference type="SAM" id="Phobius"/>
    </source>
</evidence>
<accession>A0ABW5E2J4</accession>
<dbReference type="InterPro" id="IPR032808">
    <property type="entry name" value="DoxX"/>
</dbReference>
<feature type="transmembrane region" description="Helical" evidence="5">
    <location>
        <begin position="56"/>
        <end position="76"/>
    </location>
</feature>
<organism evidence="6 7">
    <name type="scientific">Rubritalea spongiae</name>
    <dbReference type="NCBI Taxonomy" id="430797"/>
    <lineage>
        <taxon>Bacteria</taxon>
        <taxon>Pseudomonadati</taxon>
        <taxon>Verrucomicrobiota</taxon>
        <taxon>Verrucomicrobiia</taxon>
        <taxon>Verrucomicrobiales</taxon>
        <taxon>Rubritaleaceae</taxon>
        <taxon>Rubritalea</taxon>
    </lineage>
</organism>
<proteinExistence type="predicted"/>
<evidence type="ECO:0000256" key="1">
    <source>
        <dbReference type="ARBA" id="ARBA00004141"/>
    </source>
</evidence>
<evidence type="ECO:0000256" key="4">
    <source>
        <dbReference type="ARBA" id="ARBA00023136"/>
    </source>
</evidence>
<gene>
    <name evidence="6" type="ORF">ACFSQZ_07555</name>
</gene>
<dbReference type="Pfam" id="PF07681">
    <property type="entry name" value="DoxX"/>
    <property type="match status" value="1"/>
</dbReference>